<dbReference type="EMBL" id="DNNA01000125">
    <property type="protein sequence ID" value="HBC34180.1"/>
    <property type="molecule type" value="Genomic_DNA"/>
</dbReference>
<sequence>MDYSFHPAAEAELNDAIDYYESIQTGLGVDLAEQVEQAVARAVKFPQAWSFIRKPVRRSLVKRFPYGVLYVEKKNSIFILAVMNLHREPDYWENRQ</sequence>
<evidence type="ECO:0000313" key="1">
    <source>
        <dbReference type="EMBL" id="HBC34180.1"/>
    </source>
</evidence>
<accession>A0A349GL38</accession>
<proteinExistence type="predicted"/>
<protein>
    <submittedName>
        <fullName evidence="1">Type II toxin-antitoxin system RelE/ParE family toxin</fullName>
    </submittedName>
</protein>
<organism evidence="1 2">
    <name type="scientific">Marinobacter adhaerens</name>
    <dbReference type="NCBI Taxonomy" id="1033846"/>
    <lineage>
        <taxon>Bacteria</taxon>
        <taxon>Pseudomonadati</taxon>
        <taxon>Pseudomonadota</taxon>
        <taxon>Gammaproteobacteria</taxon>
        <taxon>Pseudomonadales</taxon>
        <taxon>Marinobacteraceae</taxon>
        <taxon>Marinobacter</taxon>
    </lineage>
</organism>
<dbReference type="Gene3D" id="3.30.2310.20">
    <property type="entry name" value="RelE-like"/>
    <property type="match status" value="1"/>
</dbReference>
<dbReference type="InterPro" id="IPR035093">
    <property type="entry name" value="RelE/ParE_toxin_dom_sf"/>
</dbReference>
<reference evidence="1 2" key="1">
    <citation type="journal article" date="2018" name="Nat. Biotechnol.">
        <title>A standardized bacterial taxonomy based on genome phylogeny substantially revises the tree of life.</title>
        <authorList>
            <person name="Parks D.H."/>
            <person name="Chuvochina M."/>
            <person name="Waite D.W."/>
            <person name="Rinke C."/>
            <person name="Skarshewski A."/>
            <person name="Chaumeil P.A."/>
            <person name="Hugenholtz P."/>
        </authorList>
    </citation>
    <scope>NUCLEOTIDE SEQUENCE [LARGE SCALE GENOMIC DNA]</scope>
    <source>
        <strain evidence="1">UBA9380</strain>
    </source>
</reference>
<evidence type="ECO:0000313" key="2">
    <source>
        <dbReference type="Proteomes" id="UP000263489"/>
    </source>
</evidence>
<dbReference type="Proteomes" id="UP000263489">
    <property type="component" value="Unassembled WGS sequence"/>
</dbReference>
<dbReference type="AlphaFoldDB" id="A0A349GL38"/>
<dbReference type="RefSeq" id="WP_008171220.1">
    <property type="nucleotide sequence ID" value="NZ_JAINWM010000002.1"/>
</dbReference>
<comment type="caution">
    <text evidence="1">The sequence shown here is derived from an EMBL/GenBank/DDBJ whole genome shotgun (WGS) entry which is preliminary data.</text>
</comment>
<name>A0A349GL38_9GAMM</name>
<gene>
    <name evidence="1" type="ORF">DC045_07680</name>
</gene>